<proteinExistence type="predicted"/>
<feature type="chain" id="PRO_5044803570" evidence="1">
    <location>
        <begin position="43"/>
        <end position="265"/>
    </location>
</feature>
<gene>
    <name evidence="2" type="ORF">JJL50_12920</name>
</gene>
<evidence type="ECO:0000313" key="3">
    <source>
        <dbReference type="Proteomes" id="UP000596095"/>
    </source>
</evidence>
<name>A0ABD7BZ20_STEMA</name>
<dbReference type="EMBL" id="CP067993">
    <property type="protein sequence ID" value="QQQ40861.1"/>
    <property type="molecule type" value="Genomic_DNA"/>
</dbReference>
<dbReference type="AlphaFoldDB" id="A0ABD7BZ20"/>
<evidence type="ECO:0000256" key="1">
    <source>
        <dbReference type="SAM" id="SignalP"/>
    </source>
</evidence>
<feature type="signal peptide" evidence="1">
    <location>
        <begin position="1"/>
        <end position="42"/>
    </location>
</feature>
<protein>
    <submittedName>
        <fullName evidence="2">Uncharacterized protein</fullName>
    </submittedName>
</protein>
<reference evidence="2 3" key="1">
    <citation type="submission" date="2021-01" db="EMBL/GenBank/DDBJ databases">
        <title>Genome Characterization of a novel Stenotrophomonas isolate with high keratinase activity.</title>
        <authorList>
            <person name="Cao Z.-J."/>
        </authorList>
    </citation>
    <scope>NUCLEOTIDE SEQUENCE [LARGE SCALE GENOMIC DNA]</scope>
    <source>
        <strain evidence="2 3">DHHJ</strain>
    </source>
</reference>
<keyword evidence="1" id="KW-0732">Signal</keyword>
<dbReference type="Proteomes" id="UP000596095">
    <property type="component" value="Chromosome"/>
</dbReference>
<accession>A0ABD7BZ20</accession>
<sequence length="265" mass="28689">METMMRNALKPKSSKTGRLGLRFAAIAMGIALSLAGGTTATAGGVPVYDGVNWYEKLWDRLQSAAEFGENVTRWGTLLQGVTDAIIKAQGIFKSFGLPPGAMLTPVPDNYMVAESCGSAGDLSIDTLFSYFVFNPAGDVKSQQRQICVNIRMMQNRKYNDSVQFIQQTIPKMDELMKLINAARTASSLRGAVDAVNSDSMRTANELAVQSQSWEARMKAYDAYIEVMEANQKVVAQAALKGDPTAVRLASDLVKTASLKAALSIK</sequence>
<organism evidence="2 3">
    <name type="scientific">Stenotrophomonas maltophilia</name>
    <name type="common">Pseudomonas maltophilia</name>
    <name type="synonym">Xanthomonas maltophilia</name>
    <dbReference type="NCBI Taxonomy" id="40324"/>
    <lineage>
        <taxon>Bacteria</taxon>
        <taxon>Pseudomonadati</taxon>
        <taxon>Pseudomonadota</taxon>
        <taxon>Gammaproteobacteria</taxon>
        <taxon>Lysobacterales</taxon>
        <taxon>Lysobacteraceae</taxon>
        <taxon>Stenotrophomonas</taxon>
        <taxon>Stenotrophomonas maltophilia group</taxon>
    </lineage>
</organism>
<evidence type="ECO:0000313" key="2">
    <source>
        <dbReference type="EMBL" id="QQQ40861.1"/>
    </source>
</evidence>